<dbReference type="RefSeq" id="WP_345162748.1">
    <property type="nucleotide sequence ID" value="NZ_BAABGX010000001.1"/>
</dbReference>
<proteinExistence type="predicted"/>
<name>A0ABP8FB51_9BACT</name>
<dbReference type="EMBL" id="BAABGX010000001">
    <property type="protein sequence ID" value="GAA4299555.1"/>
    <property type="molecule type" value="Genomic_DNA"/>
</dbReference>
<reference evidence="2" key="1">
    <citation type="journal article" date="2019" name="Int. J. Syst. Evol. Microbiol.">
        <title>The Global Catalogue of Microorganisms (GCM) 10K type strain sequencing project: providing services to taxonomists for standard genome sequencing and annotation.</title>
        <authorList>
            <consortium name="The Broad Institute Genomics Platform"/>
            <consortium name="The Broad Institute Genome Sequencing Center for Infectious Disease"/>
            <person name="Wu L."/>
            <person name="Ma J."/>
        </authorList>
    </citation>
    <scope>NUCLEOTIDE SEQUENCE [LARGE SCALE GENOMIC DNA]</scope>
    <source>
        <strain evidence="2">JCM 17917</strain>
    </source>
</reference>
<gene>
    <name evidence="1" type="ORF">GCM10023183_08920</name>
</gene>
<dbReference type="Proteomes" id="UP001501844">
    <property type="component" value="Unassembled WGS sequence"/>
</dbReference>
<organism evidence="1 2">
    <name type="scientific">Nibribacter koreensis</name>
    <dbReference type="NCBI Taxonomy" id="1084519"/>
    <lineage>
        <taxon>Bacteria</taxon>
        <taxon>Pseudomonadati</taxon>
        <taxon>Bacteroidota</taxon>
        <taxon>Cytophagia</taxon>
        <taxon>Cytophagales</taxon>
        <taxon>Hymenobacteraceae</taxon>
        <taxon>Nibribacter</taxon>
    </lineage>
</organism>
<accession>A0ABP8FB51</accession>
<evidence type="ECO:0000313" key="1">
    <source>
        <dbReference type="EMBL" id="GAA4299555.1"/>
    </source>
</evidence>
<keyword evidence="2" id="KW-1185">Reference proteome</keyword>
<sequence length="64" mass="7936">MTQPRYFEASLLRAGWLKERERRVRWGIPYHVTRYRSPYTHHCHGLVKALRKEYFHDNGYQLFL</sequence>
<evidence type="ECO:0000313" key="2">
    <source>
        <dbReference type="Proteomes" id="UP001501844"/>
    </source>
</evidence>
<comment type="caution">
    <text evidence="1">The sequence shown here is derived from an EMBL/GenBank/DDBJ whole genome shotgun (WGS) entry which is preliminary data.</text>
</comment>
<protein>
    <submittedName>
        <fullName evidence="1">Uncharacterized protein</fullName>
    </submittedName>
</protein>